<evidence type="ECO:0000313" key="10">
    <source>
        <dbReference type="EMBL" id="MDV2687294.1"/>
    </source>
</evidence>
<evidence type="ECO:0000256" key="8">
    <source>
        <dbReference type="ARBA" id="ARBA00023306"/>
    </source>
</evidence>
<dbReference type="InterPro" id="IPR010379">
    <property type="entry name" value="EzrA"/>
</dbReference>
<keyword evidence="4 9" id="KW-1133">Transmembrane helix</keyword>
<organism evidence="10 11">
    <name type="scientific">Alkalihalophilus lindianensis</name>
    <dbReference type="NCBI Taxonomy" id="1630542"/>
    <lineage>
        <taxon>Bacteria</taxon>
        <taxon>Bacillati</taxon>
        <taxon>Bacillota</taxon>
        <taxon>Bacilli</taxon>
        <taxon>Bacillales</taxon>
        <taxon>Bacillaceae</taxon>
        <taxon>Alkalihalophilus</taxon>
    </lineage>
</organism>
<proteinExistence type="predicted"/>
<keyword evidence="8" id="KW-0131">Cell cycle</keyword>
<sequence length="65" mass="7712">MMESWLFGIGGLHMIYIIGPFILLLALFVLGYIIKKQYFKEMDRLEAWKIDLFNRPVSEEMSKVK</sequence>
<dbReference type="EMBL" id="JAWJBA010000549">
    <property type="protein sequence ID" value="MDV2687294.1"/>
    <property type="molecule type" value="Genomic_DNA"/>
</dbReference>
<evidence type="ECO:0000256" key="9">
    <source>
        <dbReference type="SAM" id="Phobius"/>
    </source>
</evidence>
<feature type="transmembrane region" description="Helical" evidence="9">
    <location>
        <begin position="12"/>
        <end position="34"/>
    </location>
</feature>
<evidence type="ECO:0000256" key="2">
    <source>
        <dbReference type="ARBA" id="ARBA00022618"/>
    </source>
</evidence>
<keyword evidence="7" id="KW-0717">Septation</keyword>
<evidence type="ECO:0000256" key="4">
    <source>
        <dbReference type="ARBA" id="ARBA00022989"/>
    </source>
</evidence>
<keyword evidence="6 9" id="KW-0472">Membrane</keyword>
<comment type="caution">
    <text evidence="10">The sequence shown here is derived from an EMBL/GenBank/DDBJ whole genome shotgun (WGS) entry which is preliminary data.</text>
</comment>
<evidence type="ECO:0000256" key="7">
    <source>
        <dbReference type="ARBA" id="ARBA00023210"/>
    </source>
</evidence>
<keyword evidence="2" id="KW-0132">Cell division</keyword>
<feature type="non-terminal residue" evidence="10">
    <location>
        <position position="65"/>
    </location>
</feature>
<keyword evidence="11" id="KW-1185">Reference proteome</keyword>
<dbReference type="Proteomes" id="UP001287282">
    <property type="component" value="Unassembled WGS sequence"/>
</dbReference>
<dbReference type="RefSeq" id="WP_317124261.1">
    <property type="nucleotide sequence ID" value="NZ_JAWJBA010000549.1"/>
</dbReference>
<accession>A0ABU3XHE0</accession>
<protein>
    <submittedName>
        <fullName evidence="10">Septation ring formation regulator EzrA</fullName>
    </submittedName>
</protein>
<keyword evidence="3 9" id="KW-0812">Transmembrane</keyword>
<reference evidence="10 11" key="1">
    <citation type="submission" date="2023-10" db="EMBL/GenBank/DDBJ databases">
        <title>Screening of Alkalihalobacillus lindianensis BZ-TG-R113 and Its Alleviation of Salt Stress on Rapeseed Growth.</title>
        <authorList>
            <person name="Zhao B."/>
            <person name="Guo T."/>
        </authorList>
    </citation>
    <scope>NUCLEOTIDE SEQUENCE [LARGE SCALE GENOMIC DNA]</scope>
    <source>
        <strain evidence="10 11">BZ-TG-R113</strain>
    </source>
</reference>
<evidence type="ECO:0000256" key="1">
    <source>
        <dbReference type="ARBA" id="ARBA00004162"/>
    </source>
</evidence>
<gene>
    <name evidence="10" type="ORF">RYX56_23385</name>
</gene>
<evidence type="ECO:0000256" key="6">
    <source>
        <dbReference type="ARBA" id="ARBA00023136"/>
    </source>
</evidence>
<name>A0ABU3XHE0_9BACI</name>
<comment type="subcellular location">
    <subcellularLocation>
        <location evidence="1">Cell membrane</location>
        <topology evidence="1">Single-pass membrane protein</topology>
    </subcellularLocation>
</comment>
<evidence type="ECO:0000256" key="5">
    <source>
        <dbReference type="ARBA" id="ARBA00023054"/>
    </source>
</evidence>
<keyword evidence="5" id="KW-0175">Coiled coil</keyword>
<dbReference type="Pfam" id="PF06160">
    <property type="entry name" value="EzrA"/>
    <property type="match status" value="1"/>
</dbReference>
<evidence type="ECO:0000256" key="3">
    <source>
        <dbReference type="ARBA" id="ARBA00022692"/>
    </source>
</evidence>
<evidence type="ECO:0000313" key="11">
    <source>
        <dbReference type="Proteomes" id="UP001287282"/>
    </source>
</evidence>